<accession>A0ACB0XMS6</accession>
<evidence type="ECO:0000313" key="1">
    <source>
        <dbReference type="EMBL" id="CAK5009039.1"/>
    </source>
</evidence>
<comment type="caution">
    <text evidence="1">The sequence shown here is derived from an EMBL/GenBank/DDBJ whole genome shotgun (WGS) entry which is preliminary data.</text>
</comment>
<keyword evidence="2" id="KW-1185">Reference proteome</keyword>
<name>A0ACB0XMS6_MELEN</name>
<reference evidence="1" key="1">
    <citation type="submission" date="2023-11" db="EMBL/GenBank/DDBJ databases">
        <authorList>
            <person name="Poullet M."/>
        </authorList>
    </citation>
    <scope>NUCLEOTIDE SEQUENCE</scope>
    <source>
        <strain evidence="1">E1834</strain>
    </source>
</reference>
<dbReference type="EMBL" id="CAVMJV010000001">
    <property type="protein sequence ID" value="CAK5009039.1"/>
    <property type="molecule type" value="Genomic_DNA"/>
</dbReference>
<evidence type="ECO:0000313" key="2">
    <source>
        <dbReference type="Proteomes" id="UP001497535"/>
    </source>
</evidence>
<proteinExistence type="predicted"/>
<gene>
    <name evidence="1" type="ORF">MENTE1834_LOCUS1221</name>
</gene>
<dbReference type="Proteomes" id="UP001497535">
    <property type="component" value="Unassembled WGS sequence"/>
</dbReference>
<organism evidence="1 2">
    <name type="scientific">Meloidogyne enterolobii</name>
    <name type="common">Root-knot nematode worm</name>
    <name type="synonym">Meloidogyne mayaguensis</name>
    <dbReference type="NCBI Taxonomy" id="390850"/>
    <lineage>
        <taxon>Eukaryota</taxon>
        <taxon>Metazoa</taxon>
        <taxon>Ecdysozoa</taxon>
        <taxon>Nematoda</taxon>
        <taxon>Chromadorea</taxon>
        <taxon>Rhabditida</taxon>
        <taxon>Tylenchina</taxon>
        <taxon>Tylenchomorpha</taxon>
        <taxon>Tylenchoidea</taxon>
        <taxon>Meloidogynidae</taxon>
        <taxon>Meloidogyninae</taxon>
        <taxon>Meloidogyne</taxon>
    </lineage>
</organism>
<sequence length="825" mass="92488">MLKVFSLKLRRKRFADSQTALKRNSDIRLQQSLSTPNSANDPSIALLNGSNGVASVGRKDSEYRRFRSEGSTTAPARTGELPVDLPLDSPIIDPRSSPPNRLNLFQQDTMVGNGPLTKHSHTEQVMMMHTLKTKLQKYQGFVDKAFQLIEQGPDEQVFEGCTIATKVMTKAWVFPKISQDLAHSLCDYLREQNYLEVLLGLFTRPTISDSVRLCCGRVLEECLTGSNCDALILKGFLKKVVTTAEKLNKNQEQQRMSLSLMEALFKHSIETTSKLIDMGVIDHILLTCKRATDTPGTLRHAALALSNLTLYSCPEAKKKLIQKKLPDWLFLLASQRDDITRYYACLAICVLGSASTNSKEMELAVAKSGTLTLVEPFLISHQPAIFAQEDYKNSQGRPREWLARLLPLLGSRCREAKSMASFHLCVEAITKKEQQKLEVLAEIGAIQALKECASSPDELPAKFASEALTVIGEQVPYKLSQQVPCWSIKDVQYWVEKIGFGTFSQAFAAHMVDGDLLLLLTEKELEEDLGMRSGLLRKRFMRELESLKIAADYGLLSVYTYQMLGMGLNRNLLPQLTNDYRRSTGNQLASLIKVLLQLRGYKVFIDVDKLYAGKFDSHLLKNIQAAKHFILVLTPHSLDRLLNDTNCEDWIHKELHCAFEHGKNVIPIFDQQFEFPAVESELPDDIRQITRFNGVRWVHDYQEACIDKVERFIKGELNRVPSQSLACSKTPVNGGGTVSIVNRRPYKLAGPSSTTTTVNPGSRRCSPTPPNNVVNNVPPKMPLRMGGEKSELNNNVGGTNSVRSVPTERRRPKLFSSISTVEIER</sequence>
<protein>
    <submittedName>
        <fullName evidence="1">Uncharacterized protein</fullName>
    </submittedName>
</protein>